<proteinExistence type="predicted"/>
<dbReference type="InterPro" id="IPR036691">
    <property type="entry name" value="Endo/exonu/phosph_ase_sf"/>
</dbReference>
<comment type="caution">
    <text evidence="2">The sequence shown here is derived from an EMBL/GenBank/DDBJ whole genome shotgun (WGS) entry which is preliminary data.</text>
</comment>
<feature type="region of interest" description="Disordered" evidence="1">
    <location>
        <begin position="115"/>
        <end position="161"/>
    </location>
</feature>
<sequence>MTQIRIATFNLENFDETAPTAHPSRAERITLMKPQISRLRADIACFQEVHGQERPGQPRALLTLKELLAGTNLDGAALISTKPANDAVFDVRNLVVATHLPVIKPQQMKNELVAAPATSGSPPHPPTRSPSRSVSSGPSCTRRSTSTTPSPAACCTSSPCT</sequence>
<gene>
    <name evidence="2" type="ORF">ACFPIH_51215</name>
</gene>
<evidence type="ECO:0000313" key="3">
    <source>
        <dbReference type="Proteomes" id="UP001595839"/>
    </source>
</evidence>
<accession>A0ABV9B6C6</accession>
<name>A0ABV9B6C6_9ACTN</name>
<evidence type="ECO:0008006" key="4">
    <source>
        <dbReference type="Google" id="ProtNLM"/>
    </source>
</evidence>
<dbReference type="Proteomes" id="UP001595839">
    <property type="component" value="Unassembled WGS sequence"/>
</dbReference>
<evidence type="ECO:0000313" key="2">
    <source>
        <dbReference type="EMBL" id="MFC4507694.1"/>
    </source>
</evidence>
<reference evidence="3" key="1">
    <citation type="journal article" date="2019" name="Int. J. Syst. Evol. Microbiol.">
        <title>The Global Catalogue of Microorganisms (GCM) 10K type strain sequencing project: providing services to taxonomists for standard genome sequencing and annotation.</title>
        <authorList>
            <consortium name="The Broad Institute Genomics Platform"/>
            <consortium name="The Broad Institute Genome Sequencing Center for Infectious Disease"/>
            <person name="Wu L."/>
            <person name="Ma J."/>
        </authorList>
    </citation>
    <scope>NUCLEOTIDE SEQUENCE [LARGE SCALE GENOMIC DNA]</scope>
    <source>
        <strain evidence="3">CGMCC 4.7177</strain>
    </source>
</reference>
<organism evidence="2 3">
    <name type="scientific">Streptomyces vulcanius</name>
    <dbReference type="NCBI Taxonomy" id="1441876"/>
    <lineage>
        <taxon>Bacteria</taxon>
        <taxon>Bacillati</taxon>
        <taxon>Actinomycetota</taxon>
        <taxon>Actinomycetes</taxon>
        <taxon>Kitasatosporales</taxon>
        <taxon>Streptomycetaceae</taxon>
        <taxon>Streptomyces</taxon>
    </lineage>
</organism>
<dbReference type="EMBL" id="JBHSFK010000060">
    <property type="protein sequence ID" value="MFC4507694.1"/>
    <property type="molecule type" value="Genomic_DNA"/>
</dbReference>
<dbReference type="Gene3D" id="3.60.10.10">
    <property type="entry name" value="Endonuclease/exonuclease/phosphatase"/>
    <property type="match status" value="1"/>
</dbReference>
<evidence type="ECO:0000256" key="1">
    <source>
        <dbReference type="SAM" id="MobiDB-lite"/>
    </source>
</evidence>
<feature type="compositionally biased region" description="Low complexity" evidence="1">
    <location>
        <begin position="129"/>
        <end position="161"/>
    </location>
</feature>
<dbReference type="RefSeq" id="WP_381186788.1">
    <property type="nucleotide sequence ID" value="NZ_JBHSFK010000060.1"/>
</dbReference>
<dbReference type="SUPFAM" id="SSF56219">
    <property type="entry name" value="DNase I-like"/>
    <property type="match status" value="1"/>
</dbReference>
<protein>
    <recommendedName>
        <fullName evidence="4">Endonuclease/exonuclease/phosphatase domain-containing protein</fullName>
    </recommendedName>
</protein>
<keyword evidence="3" id="KW-1185">Reference proteome</keyword>